<keyword evidence="6" id="KW-1003">Cell membrane</keyword>
<evidence type="ECO:0000256" key="4">
    <source>
        <dbReference type="ARBA" id="ARBA00012786"/>
    </source>
</evidence>
<feature type="transmembrane region" description="Helical" evidence="19">
    <location>
        <begin position="286"/>
        <end position="310"/>
    </location>
</feature>
<dbReference type="SFLD" id="SFLDS00003">
    <property type="entry name" value="Haloacid_Dehalogenase"/>
    <property type="match status" value="1"/>
</dbReference>
<dbReference type="Pfam" id="PF00689">
    <property type="entry name" value="Cation_ATPase_C"/>
    <property type="match status" value="1"/>
</dbReference>
<dbReference type="NCBIfam" id="TIGR01524">
    <property type="entry name" value="ATPase-IIIB_Mg"/>
    <property type="match status" value="1"/>
</dbReference>
<dbReference type="SMART" id="SM00831">
    <property type="entry name" value="Cation_ATPase_N"/>
    <property type="match status" value="1"/>
</dbReference>
<name>A0ABS7F563_9PROT</name>
<dbReference type="InterPro" id="IPR006415">
    <property type="entry name" value="P-type_ATPase_IIIB"/>
</dbReference>
<reference evidence="21 22" key="1">
    <citation type="submission" date="2021-08" db="EMBL/GenBank/DDBJ databases">
        <title>Caldovatus sediminis gen. nov., sp. nov., a moderately thermophilic bacterium isolated from a hot spring.</title>
        <authorList>
            <person name="Hu C.-J."/>
            <person name="Li W.-J."/>
            <person name="Xian W.-D."/>
        </authorList>
    </citation>
    <scope>NUCLEOTIDE SEQUENCE [LARGE SCALE GENOMIC DNA]</scope>
    <source>
        <strain evidence="21 22">SYSU G05006</strain>
    </source>
</reference>
<dbReference type="NCBIfam" id="TIGR01494">
    <property type="entry name" value="ATPase_P-type"/>
    <property type="match status" value="2"/>
</dbReference>
<dbReference type="Gene3D" id="2.70.150.10">
    <property type="entry name" value="Calcium-transporting ATPase, cytoplasmic transduction domain A"/>
    <property type="match status" value="1"/>
</dbReference>
<evidence type="ECO:0000259" key="20">
    <source>
        <dbReference type="SMART" id="SM00831"/>
    </source>
</evidence>
<feature type="transmembrane region" description="Helical" evidence="19">
    <location>
        <begin position="823"/>
        <end position="847"/>
    </location>
</feature>
<feature type="compositionally biased region" description="Low complexity" evidence="18">
    <location>
        <begin position="1"/>
        <end position="14"/>
    </location>
</feature>
<evidence type="ECO:0000256" key="7">
    <source>
        <dbReference type="ARBA" id="ARBA00022519"/>
    </source>
</evidence>
<dbReference type="InterPro" id="IPR006068">
    <property type="entry name" value="ATPase_P-typ_cation-transptr_C"/>
</dbReference>
<dbReference type="Pfam" id="PF13246">
    <property type="entry name" value="Cation_ATPase"/>
    <property type="match status" value="1"/>
</dbReference>
<dbReference type="SUPFAM" id="SSF81653">
    <property type="entry name" value="Calcium ATPase, transduction domain A"/>
    <property type="match status" value="1"/>
</dbReference>
<organism evidence="21 22">
    <name type="scientific">Caldovatus aquaticus</name>
    <dbReference type="NCBI Taxonomy" id="2865671"/>
    <lineage>
        <taxon>Bacteria</taxon>
        <taxon>Pseudomonadati</taxon>
        <taxon>Pseudomonadota</taxon>
        <taxon>Alphaproteobacteria</taxon>
        <taxon>Acetobacterales</taxon>
        <taxon>Roseomonadaceae</taxon>
        <taxon>Caldovatus</taxon>
    </lineage>
</organism>
<sequence length="863" mass="88907">MAAPARAAPSDATRPAPPPERFWTLPAAALLARLGTSPAGLSAEEAARRLARHGRNAVAESPRRHLALKVLRRLAEPLVAILLIAAALTGLTGDWPGFAIIVAVVAGSVALDVAQEHRAEAAAAALRESVAVRATVRRDGQPVALPVEEIVPGDVVELAAGGLVPADGIVLESRGAQADEALLTGEPYPVPKRPGPSDAASPAEACNALFAGTAIVAGAATMLVVATGRATRLGQVAAALAARRPATAFERGLHALGLLILRLTVFLVLLVLLAHLAFHRPALESFLFAVALAVGLTPELLPMVATVTLSRGALRMAARRVVVKRLAAIHDLGAMDVLCTDKTGTLTEARIVLRDCTGPDGAPSSRALALAALNAGLASGVRTPLDAAILAAAPPEATAGWTLLAEAPFGAERRRASVLAAHADGRRLLVAKGAPEAILAACTAVEDPAGGAPRPLDAAARAALLARAEARGEEGLRLLGVAWREPPDGTVPPELGPEDERGLVLAGFCAFLDPPKPSAAGAVARLAAAGVRVKIVSGDAAPVVRHLVESLGLPARGLMTGEEIARLDARALAARVEACDLFARVSPDQKRRVILALKARGHTVGYIGDGINDAPAIGAADAGISVEGATEVARSAADLILLAPDLGVLADGVEEGRRTYANVMKYVRMGTSSNFGNMLSMAVASLAIPFLPLTPAQILLNNLLYDVSEIGIPFDSVEREDLAAPHAWDMQAVLRFTLVMGPLSSLFDLATFAVLLWGFGVPPEAFRTAWFVESMATQILVIFLIRSDRPAWRAAPPHPVLAATSLGALALALFLALGPPAGALGFAPLSGALLAAVAALVALYLAAAEAMKRVAVRRPPGRA</sequence>
<dbReference type="InterPro" id="IPR008250">
    <property type="entry name" value="ATPase_P-typ_transduc_dom_A_sf"/>
</dbReference>
<keyword evidence="15 19" id="KW-0472">Membrane</keyword>
<dbReference type="InterPro" id="IPR036412">
    <property type="entry name" value="HAD-like_sf"/>
</dbReference>
<proteinExistence type="inferred from homology"/>
<dbReference type="InterPro" id="IPR044492">
    <property type="entry name" value="P_typ_ATPase_HD_dom"/>
</dbReference>
<comment type="subcellular location">
    <subcellularLocation>
        <location evidence="2">Cell inner membrane</location>
        <topology evidence="2">Multi-pass membrane protein</topology>
    </subcellularLocation>
</comment>
<evidence type="ECO:0000256" key="8">
    <source>
        <dbReference type="ARBA" id="ARBA00022553"/>
    </source>
</evidence>
<evidence type="ECO:0000256" key="19">
    <source>
        <dbReference type="SAM" id="Phobius"/>
    </source>
</evidence>
<dbReference type="PRINTS" id="PR00120">
    <property type="entry name" value="HATPASE"/>
</dbReference>
<feature type="transmembrane region" description="Helical" evidence="19">
    <location>
        <begin position="736"/>
        <end position="759"/>
    </location>
</feature>
<evidence type="ECO:0000256" key="6">
    <source>
        <dbReference type="ARBA" id="ARBA00022475"/>
    </source>
</evidence>
<comment type="caution">
    <text evidence="21">The sequence shown here is derived from an EMBL/GenBank/DDBJ whole genome shotgun (WGS) entry which is preliminary data.</text>
</comment>
<keyword evidence="7" id="KW-0997">Cell inner membrane</keyword>
<evidence type="ECO:0000256" key="17">
    <source>
        <dbReference type="ARBA" id="ARBA00047295"/>
    </source>
</evidence>
<evidence type="ECO:0000256" key="14">
    <source>
        <dbReference type="ARBA" id="ARBA00022989"/>
    </source>
</evidence>
<dbReference type="Proteomes" id="UP001519924">
    <property type="component" value="Unassembled WGS sequence"/>
</dbReference>
<evidence type="ECO:0000313" key="22">
    <source>
        <dbReference type="Proteomes" id="UP001519924"/>
    </source>
</evidence>
<dbReference type="PROSITE" id="PS00154">
    <property type="entry name" value="ATPASE_E1_E2"/>
    <property type="match status" value="1"/>
</dbReference>
<keyword evidence="10" id="KW-0547">Nucleotide-binding</keyword>
<keyword evidence="12" id="KW-0460">Magnesium</keyword>
<keyword evidence="13" id="KW-1278">Translocase</keyword>
<dbReference type="InterPro" id="IPR023298">
    <property type="entry name" value="ATPase_P-typ_TM_dom_sf"/>
</dbReference>
<feature type="transmembrane region" description="Helical" evidence="19">
    <location>
        <begin position="253"/>
        <end position="274"/>
    </location>
</feature>
<feature type="region of interest" description="Disordered" evidence="18">
    <location>
        <begin position="1"/>
        <end position="20"/>
    </location>
</feature>
<evidence type="ECO:0000256" key="18">
    <source>
        <dbReference type="SAM" id="MobiDB-lite"/>
    </source>
</evidence>
<dbReference type="EMBL" id="JAHZUY010000052">
    <property type="protein sequence ID" value="MBW8270761.1"/>
    <property type="molecule type" value="Genomic_DNA"/>
</dbReference>
<keyword evidence="22" id="KW-1185">Reference proteome</keyword>
<accession>A0ABS7F563</accession>
<keyword evidence="11" id="KW-0067">ATP-binding</keyword>
<evidence type="ECO:0000256" key="5">
    <source>
        <dbReference type="ARBA" id="ARBA00013555"/>
    </source>
</evidence>
<dbReference type="PANTHER" id="PTHR42861">
    <property type="entry name" value="CALCIUM-TRANSPORTING ATPASE"/>
    <property type="match status" value="1"/>
</dbReference>
<dbReference type="EC" id="7.2.2.14" evidence="4"/>
<evidence type="ECO:0000256" key="9">
    <source>
        <dbReference type="ARBA" id="ARBA00022692"/>
    </source>
</evidence>
<protein>
    <recommendedName>
        <fullName evidence="5">Magnesium-transporting ATPase, P-type 1</fullName>
        <ecNumber evidence="4">7.2.2.14</ecNumber>
    </recommendedName>
    <alternativeName>
        <fullName evidence="16">Mg(2+) transport ATPase, P-type 1</fullName>
    </alternativeName>
</protein>
<dbReference type="RefSeq" id="WP_220118548.1">
    <property type="nucleotide sequence ID" value="NZ_JAHZUY010000052.1"/>
</dbReference>
<dbReference type="PRINTS" id="PR00119">
    <property type="entry name" value="CATATPASE"/>
</dbReference>
<dbReference type="Gene3D" id="3.40.1110.10">
    <property type="entry name" value="Calcium-transporting ATPase, cytoplasmic domain N"/>
    <property type="match status" value="1"/>
</dbReference>
<evidence type="ECO:0000313" key="21">
    <source>
        <dbReference type="EMBL" id="MBW8270761.1"/>
    </source>
</evidence>
<dbReference type="InterPro" id="IPR001757">
    <property type="entry name" value="P_typ_ATPase"/>
</dbReference>
<evidence type="ECO:0000256" key="13">
    <source>
        <dbReference type="ARBA" id="ARBA00022967"/>
    </source>
</evidence>
<dbReference type="InterPro" id="IPR018303">
    <property type="entry name" value="ATPase_P-typ_P_site"/>
</dbReference>
<keyword evidence="9 19" id="KW-0812">Transmembrane</keyword>
<dbReference type="InterPro" id="IPR023214">
    <property type="entry name" value="HAD_sf"/>
</dbReference>
<comment type="function">
    <text evidence="1">Mediates magnesium influx to the cytosol.</text>
</comment>
<evidence type="ECO:0000256" key="11">
    <source>
        <dbReference type="ARBA" id="ARBA00022840"/>
    </source>
</evidence>
<dbReference type="SFLD" id="SFLDF00027">
    <property type="entry name" value="p-type_atpase"/>
    <property type="match status" value="1"/>
</dbReference>
<evidence type="ECO:0000256" key="16">
    <source>
        <dbReference type="ARBA" id="ARBA00029806"/>
    </source>
</evidence>
<feature type="transmembrane region" description="Helical" evidence="19">
    <location>
        <begin position="797"/>
        <end position="817"/>
    </location>
</feature>
<comment type="catalytic activity">
    <reaction evidence="17">
        <text>Mg(2+)(out) + ATP + H2O = Mg(2+)(in) + ADP + phosphate + H(+)</text>
        <dbReference type="Rhea" id="RHEA:10260"/>
        <dbReference type="ChEBI" id="CHEBI:15377"/>
        <dbReference type="ChEBI" id="CHEBI:15378"/>
        <dbReference type="ChEBI" id="CHEBI:18420"/>
        <dbReference type="ChEBI" id="CHEBI:30616"/>
        <dbReference type="ChEBI" id="CHEBI:43474"/>
        <dbReference type="ChEBI" id="CHEBI:456216"/>
        <dbReference type="EC" id="7.2.2.14"/>
    </reaction>
</comment>
<keyword evidence="14 19" id="KW-1133">Transmembrane helix</keyword>
<gene>
    <name evidence="21" type="primary">mgtA</name>
    <name evidence="21" type="ORF">K1J50_14850</name>
</gene>
<dbReference type="InterPro" id="IPR004014">
    <property type="entry name" value="ATPase_P-typ_cation-transptr_N"/>
</dbReference>
<evidence type="ECO:0000256" key="12">
    <source>
        <dbReference type="ARBA" id="ARBA00022842"/>
    </source>
</evidence>
<evidence type="ECO:0000256" key="2">
    <source>
        <dbReference type="ARBA" id="ARBA00004429"/>
    </source>
</evidence>
<dbReference type="InterPro" id="IPR023299">
    <property type="entry name" value="ATPase_P-typ_cyto_dom_N"/>
</dbReference>
<dbReference type="Pfam" id="PF00122">
    <property type="entry name" value="E1-E2_ATPase"/>
    <property type="match status" value="1"/>
</dbReference>
<dbReference type="Pfam" id="PF00690">
    <property type="entry name" value="Cation_ATPase_N"/>
    <property type="match status" value="1"/>
</dbReference>
<dbReference type="SUPFAM" id="SSF56784">
    <property type="entry name" value="HAD-like"/>
    <property type="match status" value="1"/>
</dbReference>
<feature type="domain" description="Cation-transporting P-type ATPase N-terminal" evidence="20">
    <location>
        <begin position="21"/>
        <end position="94"/>
    </location>
</feature>
<evidence type="ECO:0000256" key="3">
    <source>
        <dbReference type="ARBA" id="ARBA00008746"/>
    </source>
</evidence>
<evidence type="ECO:0000256" key="1">
    <source>
        <dbReference type="ARBA" id="ARBA00003954"/>
    </source>
</evidence>
<dbReference type="Gene3D" id="3.40.50.1000">
    <property type="entry name" value="HAD superfamily/HAD-like"/>
    <property type="match status" value="1"/>
</dbReference>
<evidence type="ECO:0000256" key="15">
    <source>
        <dbReference type="ARBA" id="ARBA00023136"/>
    </source>
</evidence>
<comment type="similarity">
    <text evidence="3">Belongs to the cation transport ATPase (P-type) (TC 3.A.3) family. Type IIIB subfamily.</text>
</comment>
<keyword evidence="8" id="KW-0597">Phosphoprotein</keyword>
<dbReference type="Gene3D" id="1.20.1110.10">
    <property type="entry name" value="Calcium-transporting ATPase, transmembrane domain"/>
    <property type="match status" value="1"/>
</dbReference>
<dbReference type="InterPro" id="IPR059000">
    <property type="entry name" value="ATPase_P-type_domA"/>
</dbReference>
<dbReference type="SUPFAM" id="SSF81665">
    <property type="entry name" value="Calcium ATPase, transmembrane domain M"/>
    <property type="match status" value="1"/>
</dbReference>
<dbReference type="SFLD" id="SFLDG00002">
    <property type="entry name" value="C1.7:_P-type_atpase_like"/>
    <property type="match status" value="1"/>
</dbReference>
<evidence type="ECO:0000256" key="10">
    <source>
        <dbReference type="ARBA" id="ARBA00022741"/>
    </source>
</evidence>